<evidence type="ECO:0000256" key="6">
    <source>
        <dbReference type="SAM" id="MobiDB-lite"/>
    </source>
</evidence>
<accession>A0ABD3DXC5</accession>
<evidence type="ECO:0000256" key="2">
    <source>
        <dbReference type="ARBA" id="ARBA00023015"/>
    </source>
</evidence>
<gene>
    <name evidence="8" type="ORF">CASFOL_010769</name>
</gene>
<dbReference type="EMBL" id="JAVIJP010000013">
    <property type="protein sequence ID" value="KAL3645589.1"/>
    <property type="molecule type" value="Genomic_DNA"/>
</dbReference>
<dbReference type="Proteomes" id="UP001632038">
    <property type="component" value="Unassembled WGS sequence"/>
</dbReference>
<dbReference type="Gene3D" id="3.30.1330.80">
    <property type="entry name" value="Hypothetical protein, similar to alpha- acetolactate decarboxylase, domain 2"/>
    <property type="match status" value="1"/>
</dbReference>
<dbReference type="Pfam" id="PF03479">
    <property type="entry name" value="PCC"/>
    <property type="match status" value="1"/>
</dbReference>
<evidence type="ECO:0000259" key="7">
    <source>
        <dbReference type="PROSITE" id="PS51742"/>
    </source>
</evidence>
<dbReference type="GO" id="GO:0005634">
    <property type="term" value="C:nucleus"/>
    <property type="evidence" value="ECO:0007669"/>
    <property type="project" value="UniProtKB-SubCell"/>
</dbReference>
<feature type="compositionally biased region" description="Polar residues" evidence="6">
    <location>
        <begin position="308"/>
        <end position="322"/>
    </location>
</feature>
<comment type="subcellular location">
    <subcellularLocation>
        <location evidence="5">Nucleus</location>
    </subcellularLocation>
</comment>
<sequence length="384" mass="39604">MDSQDSSGNQHPHSHHHHQPPPLLSQHPVLMGAPHTAHHNPFNMPYPMPNPNNSISVSTATSNAAMMHQQRPHFPFNPAAPAQKPMDQQYSDGSPSGSGGGGLFSSEQSATRKKRGRPRKYSPDNSIGLGLSPAPVSQISPGGGQGDSGGGGTHSAGTPAKRNRGRPPGSVKKQMDALGVPGVGFTPHVITVDPGEDVASKIVAFSQQGPRTVCILSANGAVSNVALRQPVSGVTLSYEGWFEIISLSGSFLMSESNGSHSRTGSLSVSLAGEDGRVLGGGVAGVLKAVSPVQVVVGSFIAEGKKQKTGLSSTPPPSSNMLTFGTPVPQPSPSSQGASSDSDEDNDSTSPPDHHGGPTGPYPNAGRPVQNLPMYANMGWGRETQ</sequence>
<dbReference type="SUPFAM" id="SSF117856">
    <property type="entry name" value="AF0104/ALDC/Ptd012-like"/>
    <property type="match status" value="1"/>
</dbReference>
<keyword evidence="9" id="KW-1185">Reference proteome</keyword>
<feature type="compositionally biased region" description="Basic residues" evidence="6">
    <location>
        <begin position="111"/>
        <end position="120"/>
    </location>
</feature>
<organism evidence="8 9">
    <name type="scientific">Castilleja foliolosa</name>
    <dbReference type="NCBI Taxonomy" id="1961234"/>
    <lineage>
        <taxon>Eukaryota</taxon>
        <taxon>Viridiplantae</taxon>
        <taxon>Streptophyta</taxon>
        <taxon>Embryophyta</taxon>
        <taxon>Tracheophyta</taxon>
        <taxon>Spermatophyta</taxon>
        <taxon>Magnoliopsida</taxon>
        <taxon>eudicotyledons</taxon>
        <taxon>Gunneridae</taxon>
        <taxon>Pentapetalae</taxon>
        <taxon>asterids</taxon>
        <taxon>lamiids</taxon>
        <taxon>Lamiales</taxon>
        <taxon>Orobanchaceae</taxon>
        <taxon>Pedicularideae</taxon>
        <taxon>Castillejinae</taxon>
        <taxon>Castilleja</taxon>
    </lineage>
</organism>
<keyword evidence="5" id="KW-0539">Nucleus</keyword>
<evidence type="ECO:0000256" key="5">
    <source>
        <dbReference type="RuleBase" id="RU367031"/>
    </source>
</evidence>
<protein>
    <recommendedName>
        <fullName evidence="5">AT-hook motif nuclear-localized protein</fullName>
    </recommendedName>
</protein>
<dbReference type="SMART" id="SM00384">
    <property type="entry name" value="AT_hook"/>
    <property type="match status" value="2"/>
</dbReference>
<dbReference type="InterPro" id="IPR005175">
    <property type="entry name" value="PPC_dom"/>
</dbReference>
<dbReference type="PROSITE" id="PS51742">
    <property type="entry name" value="PPC"/>
    <property type="match status" value="1"/>
</dbReference>
<name>A0ABD3DXC5_9LAMI</name>
<comment type="domain">
    <text evidence="5">The PPC domain mediates interactions between AHL proteins.</text>
</comment>
<reference evidence="9" key="1">
    <citation type="journal article" date="2024" name="IScience">
        <title>Strigolactones Initiate the Formation of Haustorium-like Structures in Castilleja.</title>
        <authorList>
            <person name="Buerger M."/>
            <person name="Peterson D."/>
            <person name="Chory J."/>
        </authorList>
    </citation>
    <scope>NUCLEOTIDE SEQUENCE [LARGE SCALE GENOMIC DNA]</scope>
</reference>
<evidence type="ECO:0000313" key="9">
    <source>
        <dbReference type="Proteomes" id="UP001632038"/>
    </source>
</evidence>
<feature type="region of interest" description="Disordered" evidence="6">
    <location>
        <begin position="305"/>
        <end position="384"/>
    </location>
</feature>
<comment type="function">
    <text evidence="1 5">Transcription factor that specifically binds AT-rich DNA sequences related to the nuclear matrix attachment regions (MARs).</text>
</comment>
<dbReference type="AlphaFoldDB" id="A0ABD3DXC5"/>
<keyword evidence="2 5" id="KW-0805">Transcription regulation</keyword>
<comment type="caution">
    <text evidence="8">The sequence shown here is derived from an EMBL/GenBank/DDBJ whole genome shotgun (WGS) entry which is preliminary data.</text>
</comment>
<dbReference type="PANTHER" id="PTHR31500">
    <property type="entry name" value="AT-HOOK MOTIF NUCLEAR-LOCALIZED PROTEIN 9"/>
    <property type="match status" value="1"/>
</dbReference>
<feature type="domain" description="PPC" evidence="7">
    <location>
        <begin position="181"/>
        <end position="326"/>
    </location>
</feature>
<dbReference type="PANTHER" id="PTHR31500:SF51">
    <property type="entry name" value="AT-HOOK MOTIF NUCLEAR-LOCALIZED PROTEIN 8"/>
    <property type="match status" value="1"/>
</dbReference>
<dbReference type="GO" id="GO:0003680">
    <property type="term" value="F:minor groove of adenine-thymine-rich DNA binding"/>
    <property type="evidence" value="ECO:0007669"/>
    <property type="project" value="UniProtKB-UniRule"/>
</dbReference>
<evidence type="ECO:0000313" key="8">
    <source>
        <dbReference type="EMBL" id="KAL3645589.1"/>
    </source>
</evidence>
<dbReference type="InterPro" id="IPR039605">
    <property type="entry name" value="AHL"/>
</dbReference>
<evidence type="ECO:0000256" key="3">
    <source>
        <dbReference type="ARBA" id="ARBA00023125"/>
    </source>
</evidence>
<dbReference type="CDD" id="cd11378">
    <property type="entry name" value="DUF296"/>
    <property type="match status" value="1"/>
</dbReference>
<feature type="region of interest" description="Disordered" evidence="6">
    <location>
        <begin position="72"/>
        <end position="172"/>
    </location>
</feature>
<dbReference type="InterPro" id="IPR017956">
    <property type="entry name" value="AT_hook_DNA-bd_motif"/>
</dbReference>
<keyword evidence="3 5" id="KW-0238">DNA-binding</keyword>
<evidence type="ECO:0000256" key="4">
    <source>
        <dbReference type="ARBA" id="ARBA00023163"/>
    </source>
</evidence>
<evidence type="ECO:0000256" key="1">
    <source>
        <dbReference type="ARBA" id="ARBA00003687"/>
    </source>
</evidence>
<feature type="region of interest" description="Disordered" evidence="6">
    <location>
        <begin position="1"/>
        <end position="57"/>
    </location>
</feature>
<feature type="compositionally biased region" description="Gly residues" evidence="6">
    <location>
        <begin position="141"/>
        <end position="154"/>
    </location>
</feature>
<keyword evidence="4 5" id="KW-0804">Transcription</keyword>
<proteinExistence type="predicted"/>